<dbReference type="eggNOG" id="ENOG503307F">
    <property type="taxonomic scope" value="Bacteria"/>
</dbReference>
<dbReference type="STRING" id="228410.NE1605"/>
<keyword evidence="1" id="KW-0472">Membrane</keyword>
<organism evidence="1 2">
    <name type="scientific">Nitrosomonas europaea (strain ATCC 19718 / CIP 103999 / KCTC 2705 / NBRC 14298)</name>
    <dbReference type="NCBI Taxonomy" id="228410"/>
    <lineage>
        <taxon>Bacteria</taxon>
        <taxon>Pseudomonadati</taxon>
        <taxon>Pseudomonadota</taxon>
        <taxon>Betaproteobacteria</taxon>
        <taxon>Nitrosomonadales</taxon>
        <taxon>Nitrosomonadaceae</taxon>
        <taxon>Nitrosomonas</taxon>
    </lineage>
</organism>
<keyword evidence="1" id="KW-0812">Transmembrane</keyword>
<gene>
    <name evidence="1" type="ordered locus">NE1605</name>
</gene>
<reference evidence="1 2" key="1">
    <citation type="journal article" date="2003" name="J. Bacteriol.">
        <title>Complete genome sequence of the ammonia-oxidizing bacterium and obligate chemolithoautotroph Nitrosomonas europaea.</title>
        <authorList>
            <person name="Chain P."/>
            <person name="Lamerdin J."/>
            <person name="Larimer F."/>
            <person name="Regala W."/>
            <person name="Land M."/>
            <person name="Hauser L."/>
            <person name="Hooper A."/>
            <person name="Klotz M."/>
            <person name="Norton J."/>
            <person name="Sayavedra-Soto L."/>
            <person name="Arciero D."/>
            <person name="Hommes N."/>
            <person name="Whittaker M."/>
            <person name="Arp D."/>
        </authorList>
    </citation>
    <scope>NUCLEOTIDE SEQUENCE [LARGE SCALE GENOMIC DNA]</scope>
    <source>
        <strain evidence="2">ATCC 19718 / CIP 103999 / KCTC 2705 / NBRC 14298</strain>
    </source>
</reference>
<keyword evidence="2" id="KW-1185">Reference proteome</keyword>
<dbReference type="Proteomes" id="UP000001416">
    <property type="component" value="Chromosome"/>
</dbReference>
<dbReference type="HOGENOM" id="CLU_112864_1_1_4"/>
<dbReference type="EMBL" id="AL954747">
    <property type="protein sequence ID" value="CAD85516.1"/>
    <property type="molecule type" value="Genomic_DNA"/>
</dbReference>
<dbReference type="AlphaFoldDB" id="Q82U91"/>
<evidence type="ECO:0000313" key="1">
    <source>
        <dbReference type="EMBL" id="CAD85516.1"/>
    </source>
</evidence>
<dbReference type="KEGG" id="neu:NE1605"/>
<sequence length="189" mass="21181">MESDMAGTLYRKLILWGALAATVLAALLVDEGTELSVDDVVQPAVDISADRRTAGQTRQIRQTHETLPVDQLGKRKFSAKADDIFAVTSWEPKRTASTDFNPQIFQPRKEEVVRRPSAPPLQFEYLGRVVSEGKIRVFLAQADQNYVAGAGERIGTEYRIDRIREDTIELTYLPLGIRQTLTIDQGTFD</sequence>
<protein>
    <submittedName>
        <fullName evidence="1">Putative prolin-rich transmembrane protein</fullName>
    </submittedName>
</protein>
<proteinExistence type="predicted"/>
<name>Q82U91_NITEU</name>
<accession>Q82U91</accession>
<evidence type="ECO:0000313" key="2">
    <source>
        <dbReference type="Proteomes" id="UP000001416"/>
    </source>
</evidence>